<feature type="transmembrane region" description="Helical" evidence="1">
    <location>
        <begin position="35"/>
        <end position="56"/>
    </location>
</feature>
<feature type="transmembrane region" description="Helical" evidence="1">
    <location>
        <begin position="5"/>
        <end position="23"/>
    </location>
</feature>
<keyword evidence="1" id="KW-0472">Membrane</keyword>
<dbReference type="EMBL" id="CP051151">
    <property type="protein sequence ID" value="QLY39936.1"/>
    <property type="molecule type" value="Genomic_DNA"/>
</dbReference>
<dbReference type="KEGG" id="tbk:HF295_03305"/>
<dbReference type="Proteomes" id="UP000512167">
    <property type="component" value="Chromosome"/>
</dbReference>
<keyword evidence="1" id="KW-1133">Transmembrane helix</keyword>
<evidence type="ECO:0000313" key="3">
    <source>
        <dbReference type="EMBL" id="QLY39936.1"/>
    </source>
</evidence>
<evidence type="ECO:0000259" key="2">
    <source>
        <dbReference type="Pfam" id="PF13038"/>
    </source>
</evidence>
<protein>
    <submittedName>
        <fullName evidence="3">DUF3899 domain-containing protein</fullName>
    </submittedName>
</protein>
<reference evidence="3 4" key="1">
    <citation type="submission" date="2020-04" db="EMBL/GenBank/DDBJ databases">
        <authorList>
            <person name="Zheng R.K."/>
            <person name="Sun C.M."/>
        </authorList>
    </citation>
    <scope>NUCLEOTIDE SEQUENCE [LARGE SCALE GENOMIC DNA]</scope>
    <source>
        <strain evidence="4">zrk29</strain>
    </source>
</reference>
<evidence type="ECO:0000313" key="4">
    <source>
        <dbReference type="Proteomes" id="UP000512167"/>
    </source>
</evidence>
<dbReference type="Pfam" id="PF13038">
    <property type="entry name" value="DUF3899"/>
    <property type="match status" value="1"/>
</dbReference>
<keyword evidence="1" id="KW-0812">Transmembrane</keyword>
<keyword evidence="4" id="KW-1185">Reference proteome</keyword>
<name>A0A7L6N105_9MOLU</name>
<feature type="transmembrane region" description="Helical" evidence="1">
    <location>
        <begin position="90"/>
        <end position="113"/>
    </location>
</feature>
<gene>
    <name evidence="3" type="ORF">HF295_03305</name>
</gene>
<sequence>MIKKYFIDLVVAGLLIFVLVQVLDDHKNLVQDTMFTVGVVMFSFGLLTASGATKMFRGMGYVLRKMFTKKVEGISYYEYLLLKEEKRDRVMGYPLLFSGITLVIVSIVLADFIERFSHMF</sequence>
<proteinExistence type="predicted"/>
<evidence type="ECO:0000256" key="1">
    <source>
        <dbReference type="SAM" id="Phobius"/>
    </source>
</evidence>
<dbReference type="AlphaFoldDB" id="A0A7L6N105"/>
<dbReference type="InterPro" id="IPR025007">
    <property type="entry name" value="DUF3899"/>
</dbReference>
<feature type="domain" description="DUF3899" evidence="2">
    <location>
        <begin position="33"/>
        <end position="109"/>
    </location>
</feature>
<organism evidence="3 4">
    <name type="scientific">Hujiaoplasma nucleasis</name>
    <dbReference type="NCBI Taxonomy" id="2725268"/>
    <lineage>
        <taxon>Bacteria</taxon>
        <taxon>Bacillati</taxon>
        <taxon>Mycoplasmatota</taxon>
        <taxon>Mollicutes</taxon>
        <taxon>Candidatus Izemoplasmatales</taxon>
        <taxon>Hujiaoplasmataceae</taxon>
        <taxon>Hujiaoplasma</taxon>
    </lineage>
</organism>
<accession>A0A7L6N105</accession>
<dbReference type="RefSeq" id="WP_312032428.1">
    <property type="nucleotide sequence ID" value="NZ_CP051151.1"/>
</dbReference>